<proteinExistence type="predicted"/>
<dbReference type="EMBL" id="MNAD01000666">
    <property type="protein sequence ID" value="OJT11251.1"/>
    <property type="molecule type" value="Genomic_DNA"/>
</dbReference>
<gene>
    <name evidence="1" type="ORF">TRAPUB_12233</name>
</gene>
<dbReference type="AlphaFoldDB" id="A0A1M2VUG2"/>
<organism evidence="1 2">
    <name type="scientific">Trametes pubescens</name>
    <name type="common">White-rot fungus</name>
    <dbReference type="NCBI Taxonomy" id="154538"/>
    <lineage>
        <taxon>Eukaryota</taxon>
        <taxon>Fungi</taxon>
        <taxon>Dikarya</taxon>
        <taxon>Basidiomycota</taxon>
        <taxon>Agaricomycotina</taxon>
        <taxon>Agaricomycetes</taxon>
        <taxon>Polyporales</taxon>
        <taxon>Polyporaceae</taxon>
        <taxon>Trametes</taxon>
    </lineage>
</organism>
<sequence length="190" mass="21593">MLFYAVQYLAHTISNTSGFITEYLDMLQEEEDGNRFCSLTKENAVKRRRIMFARTYYLVFTRTTGEPGNPINSLIIALLKLFEARYKVIEHKKTLEDVAKLPEAATQTVDLAAQLDTHIAVLRLFGGMMMLGREQWQDTGVVDKVALEGARPMPRRRKLRKLDLNIPIRAEGALDTGRPRASKRFTASTA</sequence>
<evidence type="ECO:0000313" key="2">
    <source>
        <dbReference type="Proteomes" id="UP000184267"/>
    </source>
</evidence>
<dbReference type="Proteomes" id="UP000184267">
    <property type="component" value="Unassembled WGS sequence"/>
</dbReference>
<comment type="caution">
    <text evidence="1">The sequence shown here is derived from an EMBL/GenBank/DDBJ whole genome shotgun (WGS) entry which is preliminary data.</text>
</comment>
<keyword evidence="2" id="KW-1185">Reference proteome</keyword>
<accession>A0A1M2VUG2</accession>
<evidence type="ECO:0000313" key="1">
    <source>
        <dbReference type="EMBL" id="OJT11251.1"/>
    </source>
</evidence>
<protein>
    <submittedName>
        <fullName evidence="1">Uncharacterized protein</fullName>
    </submittedName>
</protein>
<reference evidence="1 2" key="1">
    <citation type="submission" date="2016-10" db="EMBL/GenBank/DDBJ databases">
        <title>Genome sequence of the basidiomycete white-rot fungus Trametes pubescens.</title>
        <authorList>
            <person name="Makela M.R."/>
            <person name="Granchi Z."/>
            <person name="Peng M."/>
            <person name="De Vries R.P."/>
            <person name="Grigoriev I."/>
            <person name="Riley R."/>
            <person name="Hilden K."/>
        </authorList>
    </citation>
    <scope>NUCLEOTIDE SEQUENCE [LARGE SCALE GENOMIC DNA]</scope>
    <source>
        <strain evidence="1 2">FBCC735</strain>
    </source>
</reference>
<name>A0A1M2VUG2_TRAPU</name>